<name>A0A1H6V8S0_9GAMM</name>
<dbReference type="AlphaFoldDB" id="A0A1H6V8S0"/>
<protein>
    <recommendedName>
        <fullName evidence="3">Ribosome modulation factor</fullName>
    </recommendedName>
</protein>
<dbReference type="Pfam" id="PF04957">
    <property type="entry name" value="RMF"/>
    <property type="match status" value="1"/>
</dbReference>
<organism evidence="1 2">
    <name type="scientific">Azotobacter beijerinckii</name>
    <dbReference type="NCBI Taxonomy" id="170623"/>
    <lineage>
        <taxon>Bacteria</taxon>
        <taxon>Pseudomonadati</taxon>
        <taxon>Pseudomonadota</taxon>
        <taxon>Gammaproteobacteria</taxon>
        <taxon>Pseudomonadales</taxon>
        <taxon>Pseudomonadaceae</taxon>
        <taxon>Azotobacter</taxon>
    </lineage>
</organism>
<reference evidence="1 2" key="1">
    <citation type="submission" date="2016-10" db="EMBL/GenBank/DDBJ databases">
        <authorList>
            <person name="de Groot N.N."/>
        </authorList>
    </citation>
    <scope>NUCLEOTIDE SEQUENCE [LARGE SCALE GENOMIC DNA]</scope>
    <source>
        <strain evidence="1 2">DSM 1041</strain>
    </source>
</reference>
<evidence type="ECO:0008006" key="3">
    <source>
        <dbReference type="Google" id="ProtNLM"/>
    </source>
</evidence>
<dbReference type="Proteomes" id="UP000199005">
    <property type="component" value="Unassembled WGS sequence"/>
</dbReference>
<dbReference type="EMBL" id="FNYO01000030">
    <property type="protein sequence ID" value="SEI98157.1"/>
    <property type="molecule type" value="Genomic_DNA"/>
</dbReference>
<evidence type="ECO:0000313" key="1">
    <source>
        <dbReference type="EMBL" id="SEI98157.1"/>
    </source>
</evidence>
<sequence>MRHQRAYREGLQAYDGEPCPYPEWMLGQRCAWLAGYHESRSH</sequence>
<proteinExistence type="predicted"/>
<accession>A0A1H6V8S0</accession>
<dbReference type="InterPro" id="IPR007040">
    <property type="entry name" value="Ribosome_modulation_factor"/>
</dbReference>
<evidence type="ECO:0000313" key="2">
    <source>
        <dbReference type="Proteomes" id="UP000199005"/>
    </source>
</evidence>
<dbReference type="RefSeq" id="WP_302848063.1">
    <property type="nucleotide sequence ID" value="NZ_FNYO01000030.1"/>
</dbReference>
<gene>
    <name evidence="1" type="ORF">SAMN04244579_02678</name>
</gene>